<evidence type="ECO:0000313" key="2">
    <source>
        <dbReference type="EMBL" id="CAG8662899.1"/>
    </source>
</evidence>
<dbReference type="OrthoDB" id="2437062at2759"/>
<gene>
    <name evidence="2" type="ORF">FCALED_LOCUS11631</name>
</gene>
<name>A0A9N9HBH0_9GLOM</name>
<dbReference type="Proteomes" id="UP000789570">
    <property type="component" value="Unassembled WGS sequence"/>
</dbReference>
<feature type="compositionally biased region" description="Basic and acidic residues" evidence="1">
    <location>
        <begin position="7"/>
        <end position="24"/>
    </location>
</feature>
<dbReference type="EMBL" id="CAJVPQ010005034">
    <property type="protein sequence ID" value="CAG8662899.1"/>
    <property type="molecule type" value="Genomic_DNA"/>
</dbReference>
<organism evidence="2 3">
    <name type="scientific">Funneliformis caledonium</name>
    <dbReference type="NCBI Taxonomy" id="1117310"/>
    <lineage>
        <taxon>Eukaryota</taxon>
        <taxon>Fungi</taxon>
        <taxon>Fungi incertae sedis</taxon>
        <taxon>Mucoromycota</taxon>
        <taxon>Glomeromycotina</taxon>
        <taxon>Glomeromycetes</taxon>
        <taxon>Glomerales</taxon>
        <taxon>Glomeraceae</taxon>
        <taxon>Funneliformis</taxon>
    </lineage>
</organism>
<sequence length="263" mass="30928">MATINEIKQELKDARGEHKEAKENLKRWKEDWEERLKNLKRKKVEEDYKGEKDELDGEKEWLVKNKEKWEEQVMKLQNKLADFKKEKVNLSTRKLTSAKIKDILDKYVNNGKNSRRSLSNSENIPNDTVDISTYLKFVSRENAIMQLMKNMDKLHQLVTNPGEYAEPLKNLYFAAAVGTAGKGKTTFARRANENEDKYHGVVRPEIAVAVKNYEFKEEPEVVFGLRLLYEAMKYKLKKTEISTYENFREKFKGHFIALNEILD</sequence>
<proteinExistence type="predicted"/>
<feature type="region of interest" description="Disordered" evidence="1">
    <location>
        <begin position="1"/>
        <end position="24"/>
    </location>
</feature>
<accession>A0A9N9HBH0</accession>
<feature type="non-terminal residue" evidence="2">
    <location>
        <position position="1"/>
    </location>
</feature>
<comment type="caution">
    <text evidence="2">The sequence shown here is derived from an EMBL/GenBank/DDBJ whole genome shotgun (WGS) entry which is preliminary data.</text>
</comment>
<protein>
    <submittedName>
        <fullName evidence="2">6097_t:CDS:1</fullName>
    </submittedName>
</protein>
<dbReference type="AlphaFoldDB" id="A0A9N9HBH0"/>
<evidence type="ECO:0000256" key="1">
    <source>
        <dbReference type="SAM" id="MobiDB-lite"/>
    </source>
</evidence>
<reference evidence="2" key="1">
    <citation type="submission" date="2021-06" db="EMBL/GenBank/DDBJ databases">
        <authorList>
            <person name="Kallberg Y."/>
            <person name="Tangrot J."/>
            <person name="Rosling A."/>
        </authorList>
    </citation>
    <scope>NUCLEOTIDE SEQUENCE</scope>
    <source>
        <strain evidence="2">UK204</strain>
    </source>
</reference>
<evidence type="ECO:0000313" key="3">
    <source>
        <dbReference type="Proteomes" id="UP000789570"/>
    </source>
</evidence>
<keyword evidence="3" id="KW-1185">Reference proteome</keyword>